<keyword evidence="1" id="KW-1133">Transmembrane helix</keyword>
<reference evidence="2 3" key="1">
    <citation type="submission" date="2018-06" db="EMBL/GenBank/DDBJ databases">
        <authorList>
            <consortium name="Pathogen Informatics"/>
            <person name="Doyle S."/>
        </authorList>
    </citation>
    <scope>NUCLEOTIDE SEQUENCE [LARGE SCALE GENOMIC DNA]</scope>
    <source>
        <strain evidence="2 3">NCTC9381</strain>
    </source>
</reference>
<dbReference type="AlphaFoldDB" id="A0A379LSK4"/>
<gene>
    <name evidence="2" type="ORF">NCTC9381_05483</name>
</gene>
<evidence type="ECO:0000313" key="2">
    <source>
        <dbReference type="EMBL" id="SUE06621.1"/>
    </source>
</evidence>
<keyword evidence="1" id="KW-0812">Transmembrane</keyword>
<evidence type="ECO:0000313" key="3">
    <source>
        <dbReference type="Proteomes" id="UP000254640"/>
    </source>
</evidence>
<accession>A0A379LSK4</accession>
<protein>
    <submittedName>
        <fullName evidence="2">Uncharacterized protein</fullName>
    </submittedName>
</protein>
<feature type="transmembrane region" description="Helical" evidence="1">
    <location>
        <begin position="69"/>
        <end position="91"/>
    </location>
</feature>
<dbReference type="Proteomes" id="UP000254640">
    <property type="component" value="Unassembled WGS sequence"/>
</dbReference>
<evidence type="ECO:0000256" key="1">
    <source>
        <dbReference type="SAM" id="Phobius"/>
    </source>
</evidence>
<organism evidence="2 3">
    <name type="scientific">Enterobacter agglomerans</name>
    <name type="common">Erwinia herbicola</name>
    <name type="synonym">Pantoea agglomerans</name>
    <dbReference type="NCBI Taxonomy" id="549"/>
    <lineage>
        <taxon>Bacteria</taxon>
        <taxon>Pseudomonadati</taxon>
        <taxon>Pseudomonadota</taxon>
        <taxon>Gammaproteobacteria</taxon>
        <taxon>Enterobacterales</taxon>
        <taxon>Erwiniaceae</taxon>
        <taxon>Pantoea</taxon>
        <taxon>Pantoea agglomerans group</taxon>
    </lineage>
</organism>
<proteinExistence type="predicted"/>
<keyword evidence="1" id="KW-0472">Membrane</keyword>
<keyword evidence="3" id="KW-1185">Reference proteome</keyword>
<name>A0A379LSK4_ENTAG</name>
<dbReference type="EMBL" id="UGSO01000002">
    <property type="protein sequence ID" value="SUE06621.1"/>
    <property type="molecule type" value="Genomic_DNA"/>
</dbReference>
<sequence length="127" mass="14159">MIDKYQIHHDVHVLLFIRHICKLVYTGLILLLLIPHIASAEIKDGKANDIVSGIISFTQWTGLKTTASIMYFFFSPASLLAGLCLLGGSHIHRCLSCQRRRPAVAQMRRRLFRRSDVTTAGGPDSAV</sequence>
<feature type="transmembrane region" description="Helical" evidence="1">
    <location>
        <begin position="20"/>
        <end position="38"/>
    </location>
</feature>